<reference evidence="1 2" key="1">
    <citation type="submission" date="2021-04" db="EMBL/GenBank/DDBJ databases">
        <authorList>
            <person name="Shkoporov A.N."/>
            <person name="Stockdale S.R."/>
            <person name="Guerin E."/>
            <person name="Ross R.P."/>
            <person name="Hill C."/>
        </authorList>
    </citation>
    <scope>NUCLEOTIDE SEQUENCE [LARGE SCALE GENOMIC DNA]</scope>
    <source>
        <strain evidence="2">cr25_1</strain>
    </source>
</reference>
<name>A0AAE7RVR9_9CAUD</name>
<accession>A0AAE7RVR9</accession>
<dbReference type="GeneID" id="75690802"/>
<dbReference type="KEGG" id="vg:75690802"/>
<proteinExistence type="predicted"/>
<sequence length="120" mass="13380">MVLADRTKQGCKTTICPKCFKNTYTVSPDNRVKVCVDCGYYELTKNGKTEIFEGEGVFALNHKDNGGIFPIEKGNFEACLKDILMIISEKLHTNLDNVDDCVLHSVKNGKVVTIDFKGML</sequence>
<dbReference type="RefSeq" id="YP_010359858.1">
    <property type="nucleotide sequence ID" value="NC_062777.1"/>
</dbReference>
<organism evidence="1 2">
    <name type="scientific">uncultured phage cr25_1</name>
    <dbReference type="NCBI Taxonomy" id="2986395"/>
    <lineage>
        <taxon>Viruses</taxon>
        <taxon>Duplodnaviria</taxon>
        <taxon>Heunggongvirae</taxon>
        <taxon>Uroviricota</taxon>
        <taxon>Caudoviricetes</taxon>
        <taxon>Crassvirales</taxon>
        <taxon>Crevaviridae</taxon>
        <taxon>Coarsevirinae</taxon>
        <taxon>Junduvirus</taxon>
        <taxon>Junduvirus copri</taxon>
    </lineage>
</organism>
<evidence type="ECO:0000313" key="2">
    <source>
        <dbReference type="Proteomes" id="UP000827441"/>
    </source>
</evidence>
<keyword evidence="2" id="KW-1185">Reference proteome</keyword>
<dbReference type="Proteomes" id="UP000827441">
    <property type="component" value="Segment"/>
</dbReference>
<dbReference type="EMBL" id="MZ130487">
    <property type="protein sequence ID" value="QWM90286.1"/>
    <property type="molecule type" value="Genomic_DNA"/>
</dbReference>
<protein>
    <submittedName>
        <fullName evidence="1">Lysine biosynthesis protein LysW</fullName>
    </submittedName>
</protein>
<evidence type="ECO:0000313" key="1">
    <source>
        <dbReference type="EMBL" id="QWM90286.1"/>
    </source>
</evidence>
<gene>
    <name evidence="1" type="primary">gp_23219</name>
</gene>